<dbReference type="Proteomes" id="UP000001299">
    <property type="component" value="Plasmid pCY186"/>
</dbReference>
<sequence>MLLETNGDFTFAATVEELRNETSRLNKALEYQLEVNDKLTTAIKQLTEVICEQNEQYQKILRTLGQNTDTSELLPDVILE</sequence>
<protein>
    <submittedName>
        <fullName evidence="1">Uncharacterized protein</fullName>
    </submittedName>
</protein>
<name>E0S4V7_BUTPB</name>
<dbReference type="AlphaFoldDB" id="E0S4V7"/>
<dbReference type="EMBL" id="CP001813">
    <property type="protein sequence ID" value="ADL36439.1"/>
    <property type="molecule type" value="Genomic_DNA"/>
</dbReference>
<accession>E0S4V7</accession>
<gene>
    <name evidence="1" type="ordered locus">bpr_IV074</name>
</gene>
<keyword evidence="2" id="KW-1185">Reference proteome</keyword>
<keyword evidence="1" id="KW-0614">Plasmid</keyword>
<reference evidence="1 2" key="1">
    <citation type="journal article" date="2010" name="PLoS ONE">
        <title>The glycobiome of the rumen bacterium Butyrivibrio proteoclasticus B316(T) highlights adaptation to a polysaccharide-rich environment.</title>
        <authorList>
            <person name="Kelly W.J."/>
            <person name="Leahy S.C."/>
            <person name="Altermann E."/>
            <person name="Yeoman C.J."/>
            <person name="Dunne J.C."/>
            <person name="Kong Z."/>
            <person name="Pacheco D.M."/>
            <person name="Li D."/>
            <person name="Noel S.J."/>
            <person name="Moon C.D."/>
            <person name="Cookson A.L."/>
            <person name="Attwood G.T."/>
        </authorList>
    </citation>
    <scope>NUCLEOTIDE SEQUENCE [LARGE SCALE GENOMIC DNA]</scope>
    <source>
        <strain evidence="2">ATCC 51982 / DSM 14932 / B316</strain>
        <plasmid evidence="2">Plasmid pCY186</plasmid>
    </source>
</reference>
<dbReference type="KEGG" id="bpb:bpr_IV074"/>
<dbReference type="RefSeq" id="WP_013283087.1">
    <property type="nucleotide sequence ID" value="NC_014390.1"/>
</dbReference>
<geneLocation type="plasmid" evidence="1 2">
    <name>pCY186</name>
</geneLocation>
<dbReference type="HOGENOM" id="CLU_2583086_0_0_9"/>
<evidence type="ECO:0000313" key="1">
    <source>
        <dbReference type="EMBL" id="ADL36439.1"/>
    </source>
</evidence>
<organism evidence="1 2">
    <name type="scientific">Butyrivibrio proteoclasticus (strain ATCC 51982 / DSM 14932 / B316)</name>
    <name type="common">Clostridium proteoclasticum</name>
    <dbReference type="NCBI Taxonomy" id="515622"/>
    <lineage>
        <taxon>Bacteria</taxon>
        <taxon>Bacillati</taxon>
        <taxon>Bacillota</taxon>
        <taxon>Clostridia</taxon>
        <taxon>Lachnospirales</taxon>
        <taxon>Lachnospiraceae</taxon>
        <taxon>Butyrivibrio</taxon>
    </lineage>
</organism>
<proteinExistence type="predicted"/>
<evidence type="ECO:0000313" key="2">
    <source>
        <dbReference type="Proteomes" id="UP000001299"/>
    </source>
</evidence>